<organism evidence="2 3">
    <name type="scientific">Amniculicola lignicola CBS 123094</name>
    <dbReference type="NCBI Taxonomy" id="1392246"/>
    <lineage>
        <taxon>Eukaryota</taxon>
        <taxon>Fungi</taxon>
        <taxon>Dikarya</taxon>
        <taxon>Ascomycota</taxon>
        <taxon>Pezizomycotina</taxon>
        <taxon>Dothideomycetes</taxon>
        <taxon>Pleosporomycetidae</taxon>
        <taxon>Pleosporales</taxon>
        <taxon>Amniculicolaceae</taxon>
        <taxon>Amniculicola</taxon>
    </lineage>
</organism>
<dbReference type="InterPro" id="IPR007612">
    <property type="entry name" value="LOR"/>
</dbReference>
<evidence type="ECO:0000256" key="1">
    <source>
        <dbReference type="ARBA" id="ARBA00005437"/>
    </source>
</evidence>
<protein>
    <submittedName>
        <fullName evidence="2">DUF567-domain-containing protein</fullName>
    </submittedName>
</protein>
<dbReference type="PANTHER" id="PTHR31087:SF161">
    <property type="entry name" value="TUBBY C 2 FAMILY PROTEIN"/>
    <property type="match status" value="1"/>
</dbReference>
<dbReference type="OrthoDB" id="97518at2759"/>
<evidence type="ECO:0000313" key="3">
    <source>
        <dbReference type="Proteomes" id="UP000799779"/>
    </source>
</evidence>
<sequence length="195" mass="21447">MEALPPLPQATAFFPQFTAQQPIELLIQEKVMSFSGDDFAITDTFKNPVFKVQGKVMSISGRKTFTDMQGNHLFDIQRELLHIHQTYVLNKTDGTTIMTVKKKFAFLGNKAIATFTGSDGRQVELQLKGDFFARKASITDNAQGGAVVAMIKRGLSAQELIFGQQMYKLAVAPGADMALMVAFAICLDEMNEAGK</sequence>
<dbReference type="Pfam" id="PF04525">
    <property type="entry name" value="LOR"/>
    <property type="match status" value="1"/>
</dbReference>
<dbReference type="InterPro" id="IPR038595">
    <property type="entry name" value="LOR_sf"/>
</dbReference>
<gene>
    <name evidence="2" type="ORF">P154DRAFT_440433</name>
</gene>
<comment type="similarity">
    <text evidence="1">Belongs to the LOR family.</text>
</comment>
<dbReference type="Gene3D" id="2.40.160.200">
    <property type="entry name" value="LURP1-related"/>
    <property type="match status" value="1"/>
</dbReference>
<reference evidence="2" key="1">
    <citation type="journal article" date="2020" name="Stud. Mycol.">
        <title>101 Dothideomycetes genomes: a test case for predicting lifestyles and emergence of pathogens.</title>
        <authorList>
            <person name="Haridas S."/>
            <person name="Albert R."/>
            <person name="Binder M."/>
            <person name="Bloem J."/>
            <person name="Labutti K."/>
            <person name="Salamov A."/>
            <person name="Andreopoulos B."/>
            <person name="Baker S."/>
            <person name="Barry K."/>
            <person name="Bills G."/>
            <person name="Bluhm B."/>
            <person name="Cannon C."/>
            <person name="Castanera R."/>
            <person name="Culley D."/>
            <person name="Daum C."/>
            <person name="Ezra D."/>
            <person name="Gonzalez J."/>
            <person name="Henrissat B."/>
            <person name="Kuo A."/>
            <person name="Liang C."/>
            <person name="Lipzen A."/>
            <person name="Lutzoni F."/>
            <person name="Magnuson J."/>
            <person name="Mondo S."/>
            <person name="Nolan M."/>
            <person name="Ohm R."/>
            <person name="Pangilinan J."/>
            <person name="Park H.-J."/>
            <person name="Ramirez L."/>
            <person name="Alfaro M."/>
            <person name="Sun H."/>
            <person name="Tritt A."/>
            <person name="Yoshinaga Y."/>
            <person name="Zwiers L.-H."/>
            <person name="Turgeon B."/>
            <person name="Goodwin S."/>
            <person name="Spatafora J."/>
            <person name="Crous P."/>
            <person name="Grigoriev I."/>
        </authorList>
    </citation>
    <scope>NUCLEOTIDE SEQUENCE</scope>
    <source>
        <strain evidence="2">CBS 123094</strain>
    </source>
</reference>
<dbReference type="SUPFAM" id="SSF54518">
    <property type="entry name" value="Tubby C-terminal domain-like"/>
    <property type="match status" value="1"/>
</dbReference>
<keyword evidence="3" id="KW-1185">Reference proteome</keyword>
<dbReference type="PANTHER" id="PTHR31087">
    <property type="match status" value="1"/>
</dbReference>
<accession>A0A6A5WCF2</accession>
<proteinExistence type="inferred from homology"/>
<dbReference type="EMBL" id="ML977609">
    <property type="protein sequence ID" value="KAF1997821.1"/>
    <property type="molecule type" value="Genomic_DNA"/>
</dbReference>
<evidence type="ECO:0000313" key="2">
    <source>
        <dbReference type="EMBL" id="KAF1997821.1"/>
    </source>
</evidence>
<dbReference type="InterPro" id="IPR025659">
    <property type="entry name" value="Tubby-like_C"/>
</dbReference>
<dbReference type="Proteomes" id="UP000799779">
    <property type="component" value="Unassembled WGS sequence"/>
</dbReference>
<name>A0A6A5WCF2_9PLEO</name>
<dbReference type="AlphaFoldDB" id="A0A6A5WCF2"/>